<sequence>MTRRLFLNCVKSFLTNIPRHDDYHLKIEEADAKGELHELVLMIIWKRLDLAHRDDSIRSLDLLSRRAERLPPAT</sequence>
<accession>A0A3P6GKI3</accession>
<protein>
    <submittedName>
        <fullName evidence="1">Uncharacterized protein</fullName>
    </submittedName>
</protein>
<proteinExistence type="predicted"/>
<dbReference type="EMBL" id="LR031880">
    <property type="protein sequence ID" value="VDD60241.1"/>
    <property type="molecule type" value="Genomic_DNA"/>
</dbReference>
<evidence type="ECO:0000313" key="1">
    <source>
        <dbReference type="EMBL" id="VDD60241.1"/>
    </source>
</evidence>
<name>A0A3P6GKI3_BRAOL</name>
<organism evidence="1">
    <name type="scientific">Brassica oleracea</name>
    <name type="common">Wild cabbage</name>
    <dbReference type="NCBI Taxonomy" id="3712"/>
    <lineage>
        <taxon>Eukaryota</taxon>
        <taxon>Viridiplantae</taxon>
        <taxon>Streptophyta</taxon>
        <taxon>Embryophyta</taxon>
        <taxon>Tracheophyta</taxon>
        <taxon>Spermatophyta</taxon>
        <taxon>Magnoliopsida</taxon>
        <taxon>eudicotyledons</taxon>
        <taxon>Gunneridae</taxon>
        <taxon>Pentapetalae</taxon>
        <taxon>rosids</taxon>
        <taxon>malvids</taxon>
        <taxon>Brassicales</taxon>
        <taxon>Brassicaceae</taxon>
        <taxon>Brassiceae</taxon>
        <taxon>Brassica</taxon>
    </lineage>
</organism>
<dbReference type="AlphaFoldDB" id="A0A3P6GKI3"/>
<gene>
    <name evidence="1" type="ORF">BOLC6T35694H</name>
</gene>
<reference evidence="1" key="1">
    <citation type="submission" date="2018-11" db="EMBL/GenBank/DDBJ databases">
        <authorList>
            <consortium name="Genoscope - CEA"/>
            <person name="William W."/>
        </authorList>
    </citation>
    <scope>NUCLEOTIDE SEQUENCE</scope>
</reference>